<keyword evidence="1 4" id="KW-0808">Transferase</keyword>
<dbReference type="EMBL" id="JACHJW010000001">
    <property type="protein sequence ID" value="MBB4959645.1"/>
    <property type="molecule type" value="Genomic_DNA"/>
</dbReference>
<dbReference type="InterPro" id="IPR017813">
    <property type="entry name" value="Mycothiol_AcTrfase"/>
</dbReference>
<evidence type="ECO:0000256" key="4">
    <source>
        <dbReference type="HAMAP-Rule" id="MF_01698"/>
    </source>
</evidence>
<dbReference type="Pfam" id="PF00583">
    <property type="entry name" value="Acetyltransf_1"/>
    <property type="match status" value="2"/>
</dbReference>
<feature type="binding site" evidence="4">
    <location>
        <position position="205"/>
    </location>
    <ligand>
        <name>1D-myo-inositol 2-(L-cysteinylamino)-2-deoxy-alpha-D-glucopyranoside</name>
        <dbReference type="ChEBI" id="CHEBI:58887"/>
    </ligand>
</feature>
<feature type="binding site" evidence="4">
    <location>
        <position position="296"/>
    </location>
    <ligand>
        <name>1D-myo-inositol 2-(L-cysteinylamino)-2-deoxy-alpha-D-glucopyranoside</name>
        <dbReference type="ChEBI" id="CHEBI:58887"/>
    </ligand>
</feature>
<dbReference type="HAMAP" id="MF_01698">
    <property type="entry name" value="MshD"/>
    <property type="match status" value="1"/>
</dbReference>
<dbReference type="PANTHER" id="PTHR43072">
    <property type="entry name" value="N-ACETYLTRANSFERASE"/>
    <property type="match status" value="1"/>
</dbReference>
<feature type="region of interest" description="Disordered" evidence="5">
    <location>
        <begin position="69"/>
        <end position="99"/>
    </location>
</feature>
<keyword evidence="3 4" id="KW-0012">Acyltransferase</keyword>
<sequence length="325" mass="34873">MTSRAAVTSVQVGIVGELTEDLVREVLALAEAAAVTDGANPFSEHTLLRIRQGHGTHLLIHGPDDQLTGYAHLEPASTDEPTTPSDDKPTSSAEAVGTGDATAELVVHPARRRRGLGRALVTATAAHAGGPLYVWAHGDHPSAAALALDLGFERVRVLWQMRLPLSTPLPEPRLAAGMSIRAFRPGVDDEAWVAVNRRAFASHPEQGRWTLADLHARMAEPWFDPAGFLVATEDATGRLLGFHWTKVHAGDGSVPIGEVYVVGVEPDAHGLGLGRALTTAGLRHLRDQGLTRAMLYVDESNTSAVRLYSRLGFARRSIDVGYRRA</sequence>
<evidence type="ECO:0000256" key="5">
    <source>
        <dbReference type="SAM" id="MobiDB-lite"/>
    </source>
</evidence>
<proteinExistence type="inferred from homology"/>
<feature type="binding site" evidence="4">
    <location>
        <begin position="105"/>
        <end position="107"/>
    </location>
    <ligand>
        <name>acetyl-CoA</name>
        <dbReference type="ChEBI" id="CHEBI:57288"/>
        <label>1</label>
    </ligand>
</feature>
<feature type="binding site" evidence="4">
    <location>
        <position position="44"/>
    </location>
    <ligand>
        <name>1D-myo-inositol 2-(L-cysteinylamino)-2-deoxy-alpha-D-glucopyranoside</name>
        <dbReference type="ChEBI" id="CHEBI:58887"/>
    </ligand>
</feature>
<dbReference type="PROSITE" id="PS51186">
    <property type="entry name" value="GNAT"/>
    <property type="match status" value="2"/>
</dbReference>
<dbReference type="EC" id="2.3.1.189" evidence="4"/>
<evidence type="ECO:0000256" key="2">
    <source>
        <dbReference type="ARBA" id="ARBA00022737"/>
    </source>
</evidence>
<evidence type="ECO:0000313" key="7">
    <source>
        <dbReference type="EMBL" id="MBB4959645.1"/>
    </source>
</evidence>
<feature type="binding site" evidence="4">
    <location>
        <begin position="269"/>
        <end position="275"/>
    </location>
    <ligand>
        <name>acetyl-CoA</name>
        <dbReference type="ChEBI" id="CHEBI:57288"/>
        <label>2</label>
    </ligand>
</feature>
<evidence type="ECO:0000259" key="6">
    <source>
        <dbReference type="PROSITE" id="PS51186"/>
    </source>
</evidence>
<feature type="binding site" evidence="4">
    <location>
        <begin position="262"/>
        <end position="264"/>
    </location>
    <ligand>
        <name>acetyl-CoA</name>
        <dbReference type="ChEBI" id="CHEBI:57288"/>
        <label>2</label>
    </ligand>
</feature>
<comment type="similarity">
    <text evidence="4">Belongs to the acetyltransferase family. MshD subfamily.</text>
</comment>
<evidence type="ECO:0000313" key="8">
    <source>
        <dbReference type="Proteomes" id="UP000578819"/>
    </source>
</evidence>
<comment type="caution">
    <text evidence="7">The sequence shown here is derived from an EMBL/GenBank/DDBJ whole genome shotgun (WGS) entry which is preliminary data.</text>
</comment>
<accession>A0A7W7WQ45</accession>
<dbReference type="Gene3D" id="3.40.630.30">
    <property type="match status" value="1"/>
</dbReference>
<keyword evidence="2 4" id="KW-0677">Repeat</keyword>
<name>A0A7W7WQ45_9ACTN</name>
<evidence type="ECO:0000256" key="1">
    <source>
        <dbReference type="ARBA" id="ARBA00022679"/>
    </source>
</evidence>
<feature type="domain" description="N-acetyltransferase" evidence="6">
    <location>
        <begin position="13"/>
        <end position="170"/>
    </location>
</feature>
<comment type="function">
    <text evidence="4">Catalyzes the transfer of acetyl from acetyl-CoA to desacetylmycothiol (Cys-GlcN-Ins) to form mycothiol.</text>
</comment>
<protein>
    <recommendedName>
        <fullName evidence="4">Mycothiol acetyltransferase</fullName>
        <shortName evidence="4">MSH acetyltransferase</shortName>
        <ecNumber evidence="4">2.3.1.189</ecNumber>
    </recommendedName>
    <alternativeName>
        <fullName evidence="4">Mycothiol synthase</fullName>
    </alternativeName>
</protein>
<reference evidence="7 8" key="1">
    <citation type="submission" date="2020-08" db="EMBL/GenBank/DDBJ databases">
        <title>Sequencing the genomes of 1000 actinobacteria strains.</title>
        <authorList>
            <person name="Klenk H.-P."/>
        </authorList>
    </citation>
    <scope>NUCLEOTIDE SEQUENCE [LARGE SCALE GENOMIC DNA]</scope>
    <source>
        <strain evidence="7 8">DSM 45886</strain>
    </source>
</reference>
<dbReference type="Proteomes" id="UP000578819">
    <property type="component" value="Unassembled WGS sequence"/>
</dbReference>
<feature type="binding site" evidence="4">
    <location>
        <begin position="301"/>
        <end position="306"/>
    </location>
    <ligand>
        <name>acetyl-CoA</name>
        <dbReference type="ChEBI" id="CHEBI:57288"/>
        <label>2</label>
    </ligand>
</feature>
<organism evidence="7 8">
    <name type="scientific">Micromonospora polyrhachis</name>
    <dbReference type="NCBI Taxonomy" id="1282883"/>
    <lineage>
        <taxon>Bacteria</taxon>
        <taxon>Bacillati</taxon>
        <taxon>Actinomycetota</taxon>
        <taxon>Actinomycetes</taxon>
        <taxon>Micromonosporales</taxon>
        <taxon>Micromonosporaceae</taxon>
        <taxon>Micromonospora</taxon>
    </lineage>
</organism>
<dbReference type="InterPro" id="IPR016181">
    <property type="entry name" value="Acyl_CoA_acyltransferase"/>
</dbReference>
<feature type="binding site" evidence="4">
    <location>
        <position position="258"/>
    </location>
    <ligand>
        <name>1D-myo-inositol 2-(L-cysteinylamino)-2-deoxy-alpha-D-glucopyranoside</name>
        <dbReference type="ChEBI" id="CHEBI:58887"/>
    </ligand>
</feature>
<comment type="caution">
    <text evidence="4">Lacks conserved residue(s) required for the propagation of feature annotation.</text>
</comment>
<feature type="domain" description="N-acetyltransferase" evidence="6">
    <location>
        <begin position="178"/>
        <end position="325"/>
    </location>
</feature>
<keyword evidence="8" id="KW-1185">Reference proteome</keyword>
<comment type="subunit">
    <text evidence="4">Monomer.</text>
</comment>
<dbReference type="RefSeq" id="WP_184535545.1">
    <property type="nucleotide sequence ID" value="NZ_JACHJW010000001.1"/>
</dbReference>
<dbReference type="AlphaFoldDB" id="A0A7W7WQ45"/>
<dbReference type="NCBIfam" id="TIGR03448">
    <property type="entry name" value="mycothiol_MshD"/>
    <property type="match status" value="1"/>
</dbReference>
<dbReference type="GO" id="GO:0010125">
    <property type="term" value="P:mycothiol biosynthetic process"/>
    <property type="evidence" value="ECO:0007669"/>
    <property type="project" value="UniProtKB-UniRule"/>
</dbReference>
<evidence type="ECO:0000256" key="3">
    <source>
        <dbReference type="ARBA" id="ARBA00023315"/>
    </source>
</evidence>
<gene>
    <name evidence="4" type="primary">mshD</name>
    <name evidence="7" type="ORF">FHR38_003378</name>
</gene>
<dbReference type="SUPFAM" id="SSF55729">
    <property type="entry name" value="Acyl-CoA N-acyltransferases (Nat)"/>
    <property type="match status" value="1"/>
</dbReference>
<dbReference type="PANTHER" id="PTHR43072:SF23">
    <property type="entry name" value="UPF0039 PROTEIN C11D3.02C"/>
    <property type="match status" value="1"/>
</dbReference>
<dbReference type="InterPro" id="IPR000182">
    <property type="entry name" value="GNAT_dom"/>
</dbReference>
<comment type="catalytic activity">
    <reaction evidence="4">
        <text>1D-myo-inositol 2-(L-cysteinylamino)-2-deoxy-alpha-D-glucopyranoside + acetyl-CoA = mycothiol + CoA + H(+)</text>
        <dbReference type="Rhea" id="RHEA:26172"/>
        <dbReference type="ChEBI" id="CHEBI:15378"/>
        <dbReference type="ChEBI" id="CHEBI:16768"/>
        <dbReference type="ChEBI" id="CHEBI:57287"/>
        <dbReference type="ChEBI" id="CHEBI:57288"/>
        <dbReference type="ChEBI" id="CHEBI:58887"/>
        <dbReference type="EC" id="2.3.1.189"/>
    </reaction>
</comment>
<dbReference type="GO" id="GO:0035447">
    <property type="term" value="F:mycothiol synthase activity"/>
    <property type="evidence" value="ECO:0007669"/>
    <property type="project" value="UniProtKB-UniRule"/>
</dbReference>
<dbReference type="CDD" id="cd04301">
    <property type="entry name" value="NAT_SF"/>
    <property type="match status" value="1"/>
</dbReference>
<feature type="binding site" evidence="4">
    <location>
        <position position="246"/>
    </location>
    <ligand>
        <name>1D-myo-inositol 2-(L-cysteinylamino)-2-deoxy-alpha-D-glucopyranoside</name>
        <dbReference type="ChEBI" id="CHEBI:58887"/>
    </ligand>
</feature>
<dbReference type="PIRSF" id="PIRSF021524">
    <property type="entry name" value="MSH_acetyltransferase"/>
    <property type="match status" value="1"/>
</dbReference>